<dbReference type="PANTHER" id="PTHR11571:SF224">
    <property type="entry name" value="HEMATOPOIETIC PROSTAGLANDIN D SYNTHASE"/>
    <property type="match status" value="1"/>
</dbReference>
<dbReference type="SFLD" id="SFLDG00363">
    <property type="entry name" value="AMPS_(cytGST):_Alpha-__Mu-__Pi"/>
    <property type="match status" value="1"/>
</dbReference>
<dbReference type="SFLD" id="SFLDS00019">
    <property type="entry name" value="Glutathione_Transferase_(cytos"/>
    <property type="match status" value="1"/>
</dbReference>
<dbReference type="Pfam" id="PF14497">
    <property type="entry name" value="GST_C_3"/>
    <property type="match status" value="1"/>
</dbReference>
<reference evidence="7" key="1">
    <citation type="submission" date="2015-09" db="EMBL/GenBank/DDBJ databases">
        <title>Scylla olivacea transcriptome.</title>
        <authorList>
            <person name="Ikhwanuddin M."/>
        </authorList>
    </citation>
    <scope>NUCLEOTIDE SEQUENCE</scope>
</reference>
<evidence type="ECO:0000256" key="1">
    <source>
        <dbReference type="ARBA" id="ARBA00012452"/>
    </source>
</evidence>
<dbReference type="PANTHER" id="PTHR11571">
    <property type="entry name" value="GLUTATHIONE S-TRANSFERASE"/>
    <property type="match status" value="1"/>
</dbReference>
<evidence type="ECO:0000256" key="2">
    <source>
        <dbReference type="ARBA" id="ARBA00022679"/>
    </source>
</evidence>
<organism evidence="7">
    <name type="scientific">Scylla olivacea</name>
    <name type="common">Orange mud crab</name>
    <name type="synonym">Cancer olivacea</name>
    <dbReference type="NCBI Taxonomy" id="85551"/>
    <lineage>
        <taxon>Eukaryota</taxon>
        <taxon>Metazoa</taxon>
        <taxon>Ecdysozoa</taxon>
        <taxon>Arthropoda</taxon>
        <taxon>Crustacea</taxon>
        <taxon>Multicrustacea</taxon>
        <taxon>Malacostraca</taxon>
        <taxon>Eumalacostraca</taxon>
        <taxon>Eucarida</taxon>
        <taxon>Decapoda</taxon>
        <taxon>Pleocyemata</taxon>
        <taxon>Brachyura</taxon>
        <taxon>Eubrachyura</taxon>
        <taxon>Portunoidea</taxon>
        <taxon>Portunidae</taxon>
        <taxon>Portuninae</taxon>
        <taxon>Scylla</taxon>
    </lineage>
</organism>
<dbReference type="GO" id="GO:0006749">
    <property type="term" value="P:glutathione metabolic process"/>
    <property type="evidence" value="ECO:0007669"/>
    <property type="project" value="TreeGrafter"/>
</dbReference>
<dbReference type="SUPFAM" id="SSF52833">
    <property type="entry name" value="Thioredoxin-like"/>
    <property type="match status" value="1"/>
</dbReference>
<dbReference type="InterPro" id="IPR036249">
    <property type="entry name" value="Thioredoxin-like_sf"/>
</dbReference>
<dbReference type="EMBL" id="GDRN01042544">
    <property type="protein sequence ID" value="JAI67037.1"/>
    <property type="molecule type" value="Transcribed_RNA"/>
</dbReference>
<keyword evidence="2" id="KW-0808">Transferase</keyword>
<dbReference type="SFLD" id="SFLDG01205">
    <property type="entry name" value="AMPS.1"/>
    <property type="match status" value="1"/>
</dbReference>
<dbReference type="Gene3D" id="1.20.1050.10">
    <property type="match status" value="1"/>
</dbReference>
<feature type="domain" description="GST C-terminal" evidence="6">
    <location>
        <begin position="81"/>
        <end position="205"/>
    </location>
</feature>
<comment type="similarity">
    <text evidence="3">Belongs to the GST superfamily. Sigma family.</text>
</comment>
<evidence type="ECO:0000313" key="7">
    <source>
        <dbReference type="EMBL" id="JAI67037.1"/>
    </source>
</evidence>
<dbReference type="InterPro" id="IPR040079">
    <property type="entry name" value="Glutathione_S-Trfase"/>
</dbReference>
<evidence type="ECO:0000256" key="4">
    <source>
        <dbReference type="ARBA" id="ARBA00047960"/>
    </source>
</evidence>
<dbReference type="EC" id="2.5.1.18" evidence="1"/>
<dbReference type="InterPro" id="IPR050213">
    <property type="entry name" value="GST_superfamily"/>
</dbReference>
<dbReference type="InterPro" id="IPR004046">
    <property type="entry name" value="GST_C"/>
</dbReference>
<dbReference type="PROSITE" id="PS50404">
    <property type="entry name" value="GST_NTER"/>
    <property type="match status" value="1"/>
</dbReference>
<dbReference type="SUPFAM" id="SSF47616">
    <property type="entry name" value="GST C-terminal domain-like"/>
    <property type="match status" value="1"/>
</dbReference>
<proteinExistence type="inferred from homology"/>
<dbReference type="InterPro" id="IPR010987">
    <property type="entry name" value="Glutathione-S-Trfase_C-like"/>
</dbReference>
<evidence type="ECO:0000256" key="3">
    <source>
        <dbReference type="ARBA" id="ARBA00038317"/>
    </source>
</evidence>
<dbReference type="GO" id="GO:0004364">
    <property type="term" value="F:glutathione transferase activity"/>
    <property type="evidence" value="ECO:0007669"/>
    <property type="project" value="UniProtKB-EC"/>
</dbReference>
<dbReference type="CDD" id="cd03192">
    <property type="entry name" value="GST_C_Sigma_like"/>
    <property type="match status" value="1"/>
</dbReference>
<dbReference type="InterPro" id="IPR036282">
    <property type="entry name" value="Glutathione-S-Trfase_C_sf"/>
</dbReference>
<protein>
    <recommendedName>
        <fullName evidence="1">glutathione transferase</fullName>
        <ecNumber evidence="1">2.5.1.18</ecNumber>
    </recommendedName>
</protein>
<name>A0A0P4WEC9_SCYOL</name>
<dbReference type="FunFam" id="3.40.30.10:FF:000258">
    <property type="entry name" value="Glutathione S-transferase"/>
    <property type="match status" value="1"/>
</dbReference>
<dbReference type="Pfam" id="PF02798">
    <property type="entry name" value="GST_N"/>
    <property type="match status" value="1"/>
</dbReference>
<evidence type="ECO:0000259" key="5">
    <source>
        <dbReference type="PROSITE" id="PS50404"/>
    </source>
</evidence>
<dbReference type="PROSITE" id="PS50405">
    <property type="entry name" value="GST_CTER"/>
    <property type="match status" value="1"/>
</dbReference>
<dbReference type="AlphaFoldDB" id="A0A0P4WEC9"/>
<sequence length="205" mass="23897">MPQYKLIYFDARGRAELTRWIFAYGGIDYVDERIKKEDWPERKKTIFRGKVPVLMVDDTTVPESRAIARYAAKLAGLYPDDNLDAALSDAICDKIADTATEIYKIRFSEKTEEEKKKEFEDDIYPTVMKPFLERLEKWLTGKEWFVPNKPQISWADLCISQTLGTMLDKVPEKLEPYPTVLAHVQKIREIPSIKNWIETSPQTPF</sequence>
<dbReference type="InterPro" id="IPR004045">
    <property type="entry name" value="Glutathione_S-Trfase_N"/>
</dbReference>
<dbReference type="CDD" id="cd03039">
    <property type="entry name" value="GST_N_Sigma_like"/>
    <property type="match status" value="1"/>
</dbReference>
<feature type="domain" description="GST N-terminal" evidence="5">
    <location>
        <begin position="2"/>
        <end position="79"/>
    </location>
</feature>
<evidence type="ECO:0000259" key="6">
    <source>
        <dbReference type="PROSITE" id="PS50405"/>
    </source>
</evidence>
<dbReference type="Gene3D" id="3.40.30.10">
    <property type="entry name" value="Glutaredoxin"/>
    <property type="match status" value="1"/>
</dbReference>
<comment type="catalytic activity">
    <reaction evidence="4">
        <text>RX + glutathione = an S-substituted glutathione + a halide anion + H(+)</text>
        <dbReference type="Rhea" id="RHEA:16437"/>
        <dbReference type="ChEBI" id="CHEBI:15378"/>
        <dbReference type="ChEBI" id="CHEBI:16042"/>
        <dbReference type="ChEBI" id="CHEBI:17792"/>
        <dbReference type="ChEBI" id="CHEBI:57925"/>
        <dbReference type="ChEBI" id="CHEBI:90779"/>
        <dbReference type="EC" id="2.5.1.18"/>
    </reaction>
</comment>
<accession>A0A0P4WEC9</accession>